<dbReference type="FunFam" id="3.10.20.370:FF:000001">
    <property type="entry name" value="Retrovirus-related Pol polyprotein from transposon 17.6-like protein"/>
    <property type="match status" value="1"/>
</dbReference>
<evidence type="ECO:0000313" key="10">
    <source>
        <dbReference type="EMBL" id="TQE12665.1"/>
    </source>
</evidence>
<sequence length="853" mass="97065">MQFTVDDTTYTLQGLTPPPSLFPACCSVDTSLGHPYSHLASLSTPDTTLPPSMDCHPAIISLLHQYKHLFDPATGLPPERSVDHTIPLLPNTNPISVRPYRYPHFQKAEIDKQVQEFLTAGVIRPSSSPFSSPVLLVKKKDETWRLCIDYRALNAVTVKDRFPIPVVDELLDELNGALFFSKLDLRSGYHQIRMNIEDIPKTAFRTHDGHYEFTVMPFGLSNAPATFQSLMNSIFRPYLRKFVLVFFDDILVYSPSLATHISHLETIFETLSHHSLKVKLSKCSFGQDQIDYLGHTISGKGVAVDASKIQAIMDWPQPTSLKGLRGFLGLTGYYRKFVKHYGILAKPLTNMLKQDNFAWSPDSVLAFNALKQVLSSTPVLALPNFSKQFVVETDASGTGIGAVLSQEGHPIAYLSKALSSRNMSLSTYDKEMLAIVFAVQHWRPYLLGQHFRILTDHQPIKYFLEQRITTPQQHKWLVKLLGYNYSVDYRPGTQNKAPDALSRKHDLLLLMGLSTPIFDCIPLLQQSYLHDPEVQKVWNLLSQAPSTSIKGFSLFNDILHYKQRVFVPLTSQWRPKLLEEFHASLQGGHSGFLRTYKRLSRNFLWPGIRKDTKQFVAECTECQRQNIENIHPPGLLQPLPIPTGIWQDIAMDFIEGLPPSNGYTVILVVVDRLSKYAHFVPLKHPYSAASIADTFIKEIFRLHGLPKSIVSDRDPIFISNFWQEFFKLQGSKLCLSSAYHPQTDGQTEVLNRTLEHYLRCFSSDKPSKWVSLIPWAEWWYNSSFQSAIKMSPYQAVYGVEPPTIHTYMPGSTAVQSTDAALQDRDQLLRLLRTNLHLAQNRMRQVYDSKRTER</sequence>
<dbReference type="Gene3D" id="3.10.10.10">
    <property type="entry name" value="HIV Type 1 Reverse Transcriptase, subunit A, domain 1"/>
    <property type="match status" value="1"/>
</dbReference>
<dbReference type="CDD" id="cd09274">
    <property type="entry name" value="RNase_HI_RT_Ty3"/>
    <property type="match status" value="1"/>
</dbReference>
<dbReference type="Proteomes" id="UP000315295">
    <property type="component" value="Unassembled WGS sequence"/>
</dbReference>
<keyword evidence="4" id="KW-0540">Nuclease</keyword>
<evidence type="ECO:0000256" key="4">
    <source>
        <dbReference type="ARBA" id="ARBA00022722"/>
    </source>
</evidence>
<dbReference type="FunFam" id="3.30.70.270:FF:000020">
    <property type="entry name" value="Transposon Tf2-6 polyprotein-like Protein"/>
    <property type="match status" value="1"/>
</dbReference>
<dbReference type="Pfam" id="PF00665">
    <property type="entry name" value="rve"/>
    <property type="match status" value="1"/>
</dbReference>
<dbReference type="InterPro" id="IPR041588">
    <property type="entry name" value="Integrase_H2C2"/>
</dbReference>
<organism evidence="10 11">
    <name type="scientific">Malus baccata</name>
    <name type="common">Siberian crab apple</name>
    <name type="synonym">Pyrus baccata</name>
    <dbReference type="NCBI Taxonomy" id="106549"/>
    <lineage>
        <taxon>Eukaryota</taxon>
        <taxon>Viridiplantae</taxon>
        <taxon>Streptophyta</taxon>
        <taxon>Embryophyta</taxon>
        <taxon>Tracheophyta</taxon>
        <taxon>Spermatophyta</taxon>
        <taxon>Magnoliopsida</taxon>
        <taxon>eudicotyledons</taxon>
        <taxon>Gunneridae</taxon>
        <taxon>Pentapetalae</taxon>
        <taxon>rosids</taxon>
        <taxon>fabids</taxon>
        <taxon>Rosales</taxon>
        <taxon>Rosaceae</taxon>
        <taxon>Amygdaloideae</taxon>
        <taxon>Maleae</taxon>
        <taxon>Malus</taxon>
    </lineage>
</organism>
<dbReference type="Gene3D" id="3.10.20.370">
    <property type="match status" value="1"/>
</dbReference>
<gene>
    <name evidence="10" type="ORF">C1H46_001685</name>
</gene>
<evidence type="ECO:0000256" key="5">
    <source>
        <dbReference type="ARBA" id="ARBA00022759"/>
    </source>
</evidence>
<keyword evidence="3" id="KW-0548">Nucleotidyltransferase</keyword>
<dbReference type="Gene3D" id="3.30.70.270">
    <property type="match status" value="2"/>
</dbReference>
<dbReference type="GO" id="GO:0008233">
    <property type="term" value="F:peptidase activity"/>
    <property type="evidence" value="ECO:0007669"/>
    <property type="project" value="UniProtKB-KW"/>
</dbReference>
<keyword evidence="6" id="KW-0378">Hydrolase</keyword>
<dbReference type="InterPro" id="IPR001584">
    <property type="entry name" value="Integrase_cat-core"/>
</dbReference>
<dbReference type="FunFam" id="3.10.10.10:FF:000007">
    <property type="entry name" value="Retrovirus-related Pol polyprotein from transposon 17.6-like Protein"/>
    <property type="match status" value="1"/>
</dbReference>
<dbReference type="InterPro" id="IPR012337">
    <property type="entry name" value="RNaseH-like_sf"/>
</dbReference>
<evidence type="ECO:0000256" key="7">
    <source>
        <dbReference type="ARBA" id="ARBA00022918"/>
    </source>
</evidence>
<evidence type="ECO:0000259" key="8">
    <source>
        <dbReference type="PROSITE" id="PS50878"/>
    </source>
</evidence>
<dbReference type="InterPro" id="IPR050951">
    <property type="entry name" value="Retrovirus_Pol_polyprotein"/>
</dbReference>
<dbReference type="PANTHER" id="PTHR37984:SF5">
    <property type="entry name" value="PROTEIN NYNRIN-LIKE"/>
    <property type="match status" value="1"/>
</dbReference>
<keyword evidence="1" id="KW-0645">Protease</keyword>
<dbReference type="FunFam" id="3.30.420.10:FF:000219">
    <property type="entry name" value="Putative retroelement"/>
    <property type="match status" value="1"/>
</dbReference>
<dbReference type="SUPFAM" id="SSF56672">
    <property type="entry name" value="DNA/RNA polymerases"/>
    <property type="match status" value="1"/>
</dbReference>
<evidence type="ECO:0008006" key="12">
    <source>
        <dbReference type="Google" id="ProtNLM"/>
    </source>
</evidence>
<evidence type="ECO:0000259" key="9">
    <source>
        <dbReference type="PROSITE" id="PS50994"/>
    </source>
</evidence>
<dbReference type="GO" id="GO:0003676">
    <property type="term" value="F:nucleic acid binding"/>
    <property type="evidence" value="ECO:0007669"/>
    <property type="project" value="InterPro"/>
</dbReference>
<name>A0A540NNR3_MALBA</name>
<evidence type="ECO:0000256" key="6">
    <source>
        <dbReference type="ARBA" id="ARBA00022801"/>
    </source>
</evidence>
<feature type="domain" description="Reverse transcriptase" evidence="8">
    <location>
        <begin position="118"/>
        <end position="297"/>
    </location>
</feature>
<dbReference type="CDD" id="cd01647">
    <property type="entry name" value="RT_LTR"/>
    <property type="match status" value="1"/>
</dbReference>
<dbReference type="InterPro" id="IPR043502">
    <property type="entry name" value="DNA/RNA_pol_sf"/>
</dbReference>
<dbReference type="PANTHER" id="PTHR37984">
    <property type="entry name" value="PROTEIN CBG26694"/>
    <property type="match status" value="1"/>
</dbReference>
<dbReference type="GO" id="GO:0004519">
    <property type="term" value="F:endonuclease activity"/>
    <property type="evidence" value="ECO:0007669"/>
    <property type="project" value="UniProtKB-KW"/>
</dbReference>
<proteinExistence type="predicted"/>
<feature type="domain" description="Integrase catalytic" evidence="9">
    <location>
        <begin position="636"/>
        <end position="800"/>
    </location>
</feature>
<dbReference type="Gene3D" id="3.30.420.10">
    <property type="entry name" value="Ribonuclease H-like superfamily/Ribonuclease H"/>
    <property type="match status" value="1"/>
</dbReference>
<dbReference type="InterPro" id="IPR036397">
    <property type="entry name" value="RNaseH_sf"/>
</dbReference>
<dbReference type="STRING" id="106549.A0A540NNR3"/>
<keyword evidence="5" id="KW-0255">Endonuclease</keyword>
<dbReference type="EMBL" id="VIEB01000017">
    <property type="protein sequence ID" value="TQE12665.1"/>
    <property type="molecule type" value="Genomic_DNA"/>
</dbReference>
<dbReference type="Gene3D" id="1.10.340.70">
    <property type="match status" value="1"/>
</dbReference>
<dbReference type="InterPro" id="IPR043128">
    <property type="entry name" value="Rev_trsase/Diguanyl_cyclase"/>
</dbReference>
<comment type="caution">
    <text evidence="10">The sequence shown here is derived from an EMBL/GenBank/DDBJ whole genome shotgun (WGS) entry which is preliminary data.</text>
</comment>
<protein>
    <recommendedName>
        <fullName evidence="12">Integrase catalytic domain-containing protein</fullName>
    </recommendedName>
</protein>
<dbReference type="SUPFAM" id="SSF53098">
    <property type="entry name" value="Ribonuclease H-like"/>
    <property type="match status" value="1"/>
</dbReference>
<dbReference type="Pfam" id="PF00078">
    <property type="entry name" value="RVT_1"/>
    <property type="match status" value="1"/>
</dbReference>
<evidence type="ECO:0000256" key="1">
    <source>
        <dbReference type="ARBA" id="ARBA00022670"/>
    </source>
</evidence>
<keyword evidence="7" id="KW-0695">RNA-directed DNA polymerase</keyword>
<reference evidence="10 11" key="1">
    <citation type="journal article" date="2019" name="G3 (Bethesda)">
        <title>Sequencing of a Wild Apple (Malus baccata) Genome Unravels the Differences Between Cultivated and Wild Apple Species Regarding Disease Resistance and Cold Tolerance.</title>
        <authorList>
            <person name="Chen X."/>
        </authorList>
    </citation>
    <scope>NUCLEOTIDE SEQUENCE [LARGE SCALE GENOMIC DNA]</scope>
    <source>
        <strain evidence="11">cv. Shandingzi</strain>
        <tissue evidence="10">Leaves</tissue>
    </source>
</reference>
<keyword evidence="2" id="KW-0808">Transferase</keyword>
<evidence type="ECO:0000313" key="11">
    <source>
        <dbReference type="Proteomes" id="UP000315295"/>
    </source>
</evidence>
<dbReference type="InterPro" id="IPR041373">
    <property type="entry name" value="RT_RNaseH"/>
</dbReference>
<dbReference type="Pfam" id="PF17921">
    <property type="entry name" value="Integrase_H2C2"/>
    <property type="match status" value="1"/>
</dbReference>
<dbReference type="GO" id="GO:0006508">
    <property type="term" value="P:proteolysis"/>
    <property type="evidence" value="ECO:0007669"/>
    <property type="project" value="UniProtKB-KW"/>
</dbReference>
<dbReference type="AlphaFoldDB" id="A0A540NNR3"/>
<dbReference type="PROSITE" id="PS50878">
    <property type="entry name" value="RT_POL"/>
    <property type="match status" value="1"/>
</dbReference>
<evidence type="ECO:0000256" key="3">
    <source>
        <dbReference type="ARBA" id="ARBA00022695"/>
    </source>
</evidence>
<dbReference type="GO" id="GO:0015074">
    <property type="term" value="P:DNA integration"/>
    <property type="evidence" value="ECO:0007669"/>
    <property type="project" value="InterPro"/>
</dbReference>
<keyword evidence="11" id="KW-1185">Reference proteome</keyword>
<accession>A0A540NNR3</accession>
<dbReference type="InterPro" id="IPR000477">
    <property type="entry name" value="RT_dom"/>
</dbReference>
<dbReference type="Pfam" id="PF17917">
    <property type="entry name" value="RT_RNaseH"/>
    <property type="match status" value="1"/>
</dbReference>
<dbReference type="PROSITE" id="PS50994">
    <property type="entry name" value="INTEGRASE"/>
    <property type="match status" value="1"/>
</dbReference>
<dbReference type="GO" id="GO:0003964">
    <property type="term" value="F:RNA-directed DNA polymerase activity"/>
    <property type="evidence" value="ECO:0007669"/>
    <property type="project" value="UniProtKB-KW"/>
</dbReference>
<evidence type="ECO:0000256" key="2">
    <source>
        <dbReference type="ARBA" id="ARBA00022679"/>
    </source>
</evidence>